<dbReference type="EMBL" id="LSDN01000003">
    <property type="protein sequence ID" value="KXB81989.1"/>
    <property type="molecule type" value="Genomic_DNA"/>
</dbReference>
<organism evidence="1 2">
    <name type="scientific">Varibaculum cambriense</name>
    <dbReference type="NCBI Taxonomy" id="184870"/>
    <lineage>
        <taxon>Bacteria</taxon>
        <taxon>Bacillati</taxon>
        <taxon>Actinomycetota</taxon>
        <taxon>Actinomycetes</taxon>
        <taxon>Actinomycetales</taxon>
        <taxon>Actinomycetaceae</taxon>
        <taxon>Varibaculum</taxon>
    </lineage>
</organism>
<accession>A0AB34X1M5</accession>
<evidence type="ECO:0000313" key="1">
    <source>
        <dbReference type="EMBL" id="KXB81989.1"/>
    </source>
</evidence>
<sequence>MDIRFLPSFLARGPGSFTRYHRVSGSGGRLPAPFGSKTALALVSSCHASYVGRGENLACVRA</sequence>
<comment type="caution">
    <text evidence="1">The sequence shown here is derived from an EMBL/GenBank/DDBJ whole genome shotgun (WGS) entry which is preliminary data.</text>
</comment>
<evidence type="ECO:0000313" key="2">
    <source>
        <dbReference type="Proteomes" id="UP000070572"/>
    </source>
</evidence>
<name>A0AB34X1M5_9ACTO</name>
<dbReference type="AlphaFoldDB" id="A0AB34X1M5"/>
<proteinExistence type="predicted"/>
<gene>
    <name evidence="1" type="ORF">HMPREF1862_00052</name>
</gene>
<protein>
    <submittedName>
        <fullName evidence="1">Uncharacterized protein</fullName>
    </submittedName>
</protein>
<reference evidence="1 2" key="1">
    <citation type="submission" date="2016-01" db="EMBL/GenBank/DDBJ databases">
        <authorList>
            <person name="Mitreva M."/>
            <person name="Pepin K.H."/>
            <person name="Mihindukulasuriya K.A."/>
            <person name="Fulton R."/>
            <person name="Fronick C."/>
            <person name="O'Laughlin M."/>
            <person name="Miner T."/>
            <person name="Herter B."/>
            <person name="Rosa B.A."/>
            <person name="Cordes M."/>
            <person name="Tomlinson C."/>
            <person name="Wollam A."/>
            <person name="Palsikar V.B."/>
            <person name="Mardis E.R."/>
            <person name="Wilson R.K."/>
        </authorList>
    </citation>
    <scope>NUCLEOTIDE SEQUENCE [LARGE SCALE GENOMIC DNA]</scope>
    <source>
        <strain evidence="1 2">DNF00696</strain>
    </source>
</reference>
<dbReference type="Proteomes" id="UP000070572">
    <property type="component" value="Unassembled WGS sequence"/>
</dbReference>